<organism evidence="3 4">
    <name type="scientific">Nocardia kruczakiae</name>
    <dbReference type="NCBI Taxonomy" id="261477"/>
    <lineage>
        <taxon>Bacteria</taxon>
        <taxon>Bacillati</taxon>
        <taxon>Actinomycetota</taxon>
        <taxon>Actinomycetes</taxon>
        <taxon>Mycobacteriales</taxon>
        <taxon>Nocardiaceae</taxon>
        <taxon>Nocardia</taxon>
    </lineage>
</organism>
<dbReference type="Pfam" id="PF14261">
    <property type="entry name" value="DUF4351"/>
    <property type="match status" value="1"/>
</dbReference>
<gene>
    <name evidence="3" type="ORF">J2W56_002714</name>
</gene>
<evidence type="ECO:0000313" key="3">
    <source>
        <dbReference type="EMBL" id="MDR7168973.1"/>
    </source>
</evidence>
<comment type="caution">
    <text evidence="3">The sequence shown here is derived from an EMBL/GenBank/DDBJ whole genome shotgun (WGS) entry which is preliminary data.</text>
</comment>
<name>A0ABU1XEK9_9NOCA</name>
<dbReference type="Proteomes" id="UP001251217">
    <property type="component" value="Unassembled WGS sequence"/>
</dbReference>
<keyword evidence="4" id="KW-1185">Reference proteome</keyword>
<evidence type="ECO:0000259" key="2">
    <source>
        <dbReference type="Pfam" id="PF14261"/>
    </source>
</evidence>
<evidence type="ECO:0000313" key="4">
    <source>
        <dbReference type="Proteomes" id="UP001251217"/>
    </source>
</evidence>
<dbReference type="InterPro" id="IPR006842">
    <property type="entry name" value="Transposase_31"/>
</dbReference>
<dbReference type="PANTHER" id="PTHR34611:SF2">
    <property type="entry name" value="INACTIVE RECOMBINATION-PROMOTING NUCLEASE-LIKE PROTEIN RPNE-RELATED"/>
    <property type="match status" value="1"/>
</dbReference>
<dbReference type="RefSeq" id="WP_310401756.1">
    <property type="nucleotide sequence ID" value="NZ_JAVDWW010000004.1"/>
</dbReference>
<feature type="domain" description="DUF4351" evidence="2">
    <location>
        <begin position="270"/>
        <end position="323"/>
    </location>
</feature>
<accession>A0ABU1XEK9</accession>
<evidence type="ECO:0000259" key="1">
    <source>
        <dbReference type="Pfam" id="PF04754"/>
    </source>
</evidence>
<dbReference type="InterPro" id="IPR025587">
    <property type="entry name" value="DUF4351"/>
</dbReference>
<sequence>MTAKQDNPHDSLFRKIMSNPAAAAGEFRAVLPEWLVALIDWEGMELAPSRYVLPNLRNRDSDVLFKTTVAGRDGYIHLLLEHQSIPDKHMPLRVLEYMIGTWTQHLNDHPGSGYYPLVIPVVVNSGPNTWRWNYTTELWDRIGADPAIRAQLGDLVPRFRIIVDDLAGLEFSELYARDLAPAVLMMLILHRLAFKNEHLDRELQPHIGVLRAVEESSNATNDLFSLFTYISKVSETNAQDLERVVDQLGPLAKEVAMTTAEQLRAEGEARGRTKWQAELLLRQLTVKFGHLPADVVDRVQAGDAAELETWAERVLAATTLDEFFA</sequence>
<dbReference type="Pfam" id="PF04754">
    <property type="entry name" value="Transposase_31"/>
    <property type="match status" value="1"/>
</dbReference>
<feature type="domain" description="Transposase (putative) YhgA-like" evidence="1">
    <location>
        <begin position="7"/>
        <end position="212"/>
    </location>
</feature>
<proteinExistence type="predicted"/>
<dbReference type="EMBL" id="JAVDWW010000004">
    <property type="protein sequence ID" value="MDR7168973.1"/>
    <property type="molecule type" value="Genomic_DNA"/>
</dbReference>
<dbReference type="InterPro" id="IPR051699">
    <property type="entry name" value="Rpn/YhgA-like_nuclease"/>
</dbReference>
<reference evidence="3 4" key="1">
    <citation type="submission" date="2023-07" db="EMBL/GenBank/DDBJ databases">
        <title>Sorghum-associated microbial communities from plants grown in Nebraska, USA.</title>
        <authorList>
            <person name="Schachtman D."/>
        </authorList>
    </citation>
    <scope>NUCLEOTIDE SEQUENCE [LARGE SCALE GENOMIC DNA]</scope>
    <source>
        <strain evidence="3 4">4272</strain>
    </source>
</reference>
<dbReference type="PANTHER" id="PTHR34611">
    <property type="match status" value="1"/>
</dbReference>
<protein>
    <submittedName>
        <fullName evidence="3">Transposase/invertase (TIGR01784 family)</fullName>
    </submittedName>
</protein>